<name>A0A218X4I1_PUNGR</name>
<dbReference type="AlphaFoldDB" id="A0A218X4I1"/>
<reference evidence="2" key="1">
    <citation type="journal article" date="2017" name="Plant J.">
        <title>The pomegranate (Punica granatum L.) genome and the genomics of punicalagin biosynthesis.</title>
        <authorList>
            <person name="Qin G."/>
            <person name="Xu C."/>
            <person name="Ming R."/>
            <person name="Tang H."/>
            <person name="Guyot R."/>
            <person name="Kramer E.M."/>
            <person name="Hu Y."/>
            <person name="Yi X."/>
            <person name="Qi Y."/>
            <person name="Xu X."/>
            <person name="Gao Z."/>
            <person name="Pan H."/>
            <person name="Jian J."/>
            <person name="Tian Y."/>
            <person name="Yue Z."/>
            <person name="Xu Y."/>
        </authorList>
    </citation>
    <scope>NUCLEOTIDE SEQUENCE [LARGE SCALE GENOMIC DNA]</scope>
    <source>
        <strain evidence="2">cv. Dabenzi</strain>
    </source>
</reference>
<comment type="caution">
    <text evidence="1">The sequence shown here is derived from an EMBL/GenBank/DDBJ whole genome shotgun (WGS) entry which is preliminary data.</text>
</comment>
<sequence>MIAGHSMVIGPPRPQRALHKNCPGVSSSMNYFQLKTLCSEGPNKWSRRLMRKQSSMIYKDGWDEQNGQMCVRGHICRRC</sequence>
<organism evidence="1 2">
    <name type="scientific">Punica granatum</name>
    <name type="common">Pomegranate</name>
    <dbReference type="NCBI Taxonomy" id="22663"/>
    <lineage>
        <taxon>Eukaryota</taxon>
        <taxon>Viridiplantae</taxon>
        <taxon>Streptophyta</taxon>
        <taxon>Embryophyta</taxon>
        <taxon>Tracheophyta</taxon>
        <taxon>Spermatophyta</taxon>
        <taxon>Magnoliopsida</taxon>
        <taxon>eudicotyledons</taxon>
        <taxon>Gunneridae</taxon>
        <taxon>Pentapetalae</taxon>
        <taxon>rosids</taxon>
        <taxon>malvids</taxon>
        <taxon>Myrtales</taxon>
        <taxon>Lythraceae</taxon>
        <taxon>Punica</taxon>
    </lineage>
</organism>
<accession>A0A218X4I1</accession>
<evidence type="ECO:0000313" key="2">
    <source>
        <dbReference type="Proteomes" id="UP000197138"/>
    </source>
</evidence>
<gene>
    <name evidence="1" type="ORF">CDL15_Pgr027126</name>
</gene>
<dbReference type="EMBL" id="MTKT01002342">
    <property type="protein sequence ID" value="OWM80135.1"/>
    <property type="molecule type" value="Genomic_DNA"/>
</dbReference>
<dbReference type="Proteomes" id="UP000197138">
    <property type="component" value="Unassembled WGS sequence"/>
</dbReference>
<proteinExistence type="predicted"/>
<evidence type="ECO:0000313" key="1">
    <source>
        <dbReference type="EMBL" id="OWM80135.1"/>
    </source>
</evidence>
<protein>
    <submittedName>
        <fullName evidence="1">Uncharacterized protein</fullName>
    </submittedName>
</protein>